<protein>
    <submittedName>
        <fullName evidence="1">Uncharacterized protein</fullName>
    </submittedName>
</protein>
<dbReference type="EMBL" id="QTSX02005704">
    <property type="protein sequence ID" value="KAJ9058857.1"/>
    <property type="molecule type" value="Genomic_DNA"/>
</dbReference>
<keyword evidence="2" id="KW-1185">Reference proteome</keyword>
<proteinExistence type="predicted"/>
<evidence type="ECO:0000313" key="2">
    <source>
        <dbReference type="Proteomes" id="UP001165960"/>
    </source>
</evidence>
<comment type="caution">
    <text evidence="1">The sequence shown here is derived from an EMBL/GenBank/DDBJ whole genome shotgun (WGS) entry which is preliminary data.</text>
</comment>
<accession>A0ACC2S9A4</accession>
<dbReference type="Proteomes" id="UP001165960">
    <property type="component" value="Unassembled WGS sequence"/>
</dbReference>
<organism evidence="1 2">
    <name type="scientific">Entomophthora muscae</name>
    <dbReference type="NCBI Taxonomy" id="34485"/>
    <lineage>
        <taxon>Eukaryota</taxon>
        <taxon>Fungi</taxon>
        <taxon>Fungi incertae sedis</taxon>
        <taxon>Zoopagomycota</taxon>
        <taxon>Entomophthoromycotina</taxon>
        <taxon>Entomophthoromycetes</taxon>
        <taxon>Entomophthorales</taxon>
        <taxon>Entomophthoraceae</taxon>
        <taxon>Entomophthora</taxon>
    </lineage>
</organism>
<name>A0ACC2S9A4_9FUNG</name>
<sequence>MADKVGQDLPPKGGYDFIRYQRNLPKHGPSGAVLFGGLLAMTVFGYYRIALGKEERRELHREKTWARIHLVPLLTAENDRDLYRRRLASLSREREIMKDVPGWVVGESVYNSKRYVAPAVYMP</sequence>
<reference evidence="1" key="1">
    <citation type="submission" date="2022-04" db="EMBL/GenBank/DDBJ databases">
        <title>Genome of the entomopathogenic fungus Entomophthora muscae.</title>
        <authorList>
            <person name="Elya C."/>
            <person name="Lovett B.R."/>
            <person name="Lee E."/>
            <person name="Macias A.M."/>
            <person name="Hajek A.E."/>
            <person name="De Bivort B.L."/>
            <person name="Kasson M.T."/>
            <person name="De Fine Licht H.H."/>
            <person name="Stajich J.E."/>
        </authorList>
    </citation>
    <scope>NUCLEOTIDE SEQUENCE</scope>
    <source>
        <strain evidence="1">Berkeley</strain>
    </source>
</reference>
<gene>
    <name evidence="1" type="ORF">DSO57_1008074</name>
</gene>
<evidence type="ECO:0000313" key="1">
    <source>
        <dbReference type="EMBL" id="KAJ9058857.1"/>
    </source>
</evidence>